<evidence type="ECO:0000256" key="1">
    <source>
        <dbReference type="SAM" id="MobiDB-lite"/>
    </source>
</evidence>
<dbReference type="RefSeq" id="WP_271278009.1">
    <property type="nucleotide sequence ID" value="NZ_JAPNUD010000077.1"/>
</dbReference>
<proteinExistence type="predicted"/>
<dbReference type="EMBL" id="JAPNUD010000077">
    <property type="protein sequence ID" value="MDA0643838.1"/>
    <property type="molecule type" value="Genomic_DNA"/>
</dbReference>
<name>A0ABT4T2U8_9ACTN</name>
<dbReference type="Proteomes" id="UP001212498">
    <property type="component" value="Unassembled WGS sequence"/>
</dbReference>
<organism evidence="2 3">
    <name type="scientific">Nonomuraea ferruginea</name>
    <dbReference type="NCBI Taxonomy" id="46174"/>
    <lineage>
        <taxon>Bacteria</taxon>
        <taxon>Bacillati</taxon>
        <taxon>Actinomycetota</taxon>
        <taxon>Actinomycetes</taxon>
        <taxon>Streptosporangiales</taxon>
        <taxon>Streptosporangiaceae</taxon>
        <taxon>Nonomuraea</taxon>
    </lineage>
</organism>
<accession>A0ABT4T2U8</accession>
<comment type="caution">
    <text evidence="2">The sequence shown here is derived from an EMBL/GenBank/DDBJ whole genome shotgun (WGS) entry which is preliminary data.</text>
</comment>
<sequence length="182" mass="19595">MPTLTPQSAPLSTASSAIPRFDSALRLSLHPVLDRRAVVDGAWWPHSRDAAAELPELIAAADQRLGRTTLRIGLHHDAWQGIPRRILARGRQVRVGWFRHTDPRVITLVLAAGEPIVLLIIPPDTAPDAAETTLKLTARDIAGLTTDDILTRAGPPPDPAFRAGTGDSPARWENEGGSVIAQ</sequence>
<evidence type="ECO:0000313" key="2">
    <source>
        <dbReference type="EMBL" id="MDA0643838.1"/>
    </source>
</evidence>
<protein>
    <submittedName>
        <fullName evidence="2">DUF5994 family protein</fullName>
    </submittedName>
</protein>
<evidence type="ECO:0000313" key="3">
    <source>
        <dbReference type="Proteomes" id="UP001212498"/>
    </source>
</evidence>
<gene>
    <name evidence="2" type="ORF">OUY24_24685</name>
</gene>
<feature type="region of interest" description="Disordered" evidence="1">
    <location>
        <begin position="148"/>
        <end position="182"/>
    </location>
</feature>
<dbReference type="InterPro" id="IPR046036">
    <property type="entry name" value="DUF5994"/>
</dbReference>
<keyword evidence="3" id="KW-1185">Reference proteome</keyword>
<reference evidence="2 3" key="1">
    <citation type="submission" date="2022-11" db="EMBL/GenBank/DDBJ databases">
        <title>Nonomuraea corallina sp. nov., a new species of the genus Nonomuraea isolated from sea side sediment in Thai sea.</title>
        <authorList>
            <person name="Ngamcharungchit C."/>
            <person name="Matsumoto A."/>
            <person name="Suriyachadkun C."/>
            <person name="Panbangred W."/>
            <person name="Inahashi Y."/>
            <person name="Intra B."/>
        </authorList>
    </citation>
    <scope>NUCLEOTIDE SEQUENCE [LARGE SCALE GENOMIC DNA]</scope>
    <source>
        <strain evidence="2 3">DSM 43553</strain>
    </source>
</reference>
<dbReference type="Pfam" id="PF19457">
    <property type="entry name" value="DUF5994"/>
    <property type="match status" value="1"/>
</dbReference>